<evidence type="ECO:0000313" key="1">
    <source>
        <dbReference type="EMBL" id="CUX38387.1"/>
    </source>
</evidence>
<dbReference type="AlphaFoldDB" id="A0A1S7QLA3"/>
<sequence length="122" mass="14102">MLQIGNLRRDVDLNVIKRCLNTLQHGDIVPFNENRVFGDFVLTVNADGTWSTDFHVPQEANCFRFERDNDTLAYSIEDLISSCEMKEGQYDIDAYWWSDYDVPLRFVVEGETAKFVRIEGAA</sequence>
<evidence type="ECO:0000313" key="2">
    <source>
        <dbReference type="Proteomes" id="UP000191987"/>
    </source>
</evidence>
<accession>A0A1S7QLA3</accession>
<reference evidence="1 2" key="1">
    <citation type="submission" date="2016-01" db="EMBL/GenBank/DDBJ databases">
        <authorList>
            <person name="Oliw E.H."/>
        </authorList>
    </citation>
    <scope>NUCLEOTIDE SEQUENCE [LARGE SCALE GENOMIC DNA]</scope>
    <source>
        <strain evidence="1 2">Zutra 3-1</strain>
    </source>
</reference>
<name>A0A1S7QLA3_9HYPH</name>
<organism evidence="1 2">
    <name type="scientific">Agrobacterium deltaense Zutra 3/1</name>
    <dbReference type="NCBI Taxonomy" id="1183427"/>
    <lineage>
        <taxon>Bacteria</taxon>
        <taxon>Pseudomonadati</taxon>
        <taxon>Pseudomonadota</taxon>
        <taxon>Alphaproteobacteria</taxon>
        <taxon>Hyphomicrobiales</taxon>
        <taxon>Rhizobiaceae</taxon>
        <taxon>Rhizobium/Agrobacterium group</taxon>
        <taxon>Agrobacterium</taxon>
    </lineage>
</organism>
<protein>
    <submittedName>
        <fullName evidence="1">Uncharacterized protein</fullName>
    </submittedName>
</protein>
<gene>
    <name evidence="1" type="ORF">AGR7C_Cc70032</name>
</gene>
<dbReference type="Proteomes" id="UP000191987">
    <property type="component" value="Unassembled WGS sequence"/>
</dbReference>
<proteinExistence type="predicted"/>
<dbReference type="EMBL" id="FBWG01000024">
    <property type="protein sequence ID" value="CUX38387.1"/>
    <property type="molecule type" value="Genomic_DNA"/>
</dbReference>